<sequence length="1693" mass="198265">MNVMELSPYLSGIQKIPGSKLSEKFDALNRIAKKVVESKSKNQDALDLEEAPEALKPLVQVEIARLLRQPDGIVDALKSDDSVVFSRAIKVKWFFNGSIEACSTFPYYQTHILPYVSLQSRIKIIKTLGDNLNEKSAIAEKFYISLCEMYGEKQAYALLKACSESFIWNRIIEHGVRLDNRIVRFLFYKYPELIVNYLKLSKISNDPFERNLKRVDLSAFLDFIPRLVKKCPKAFVELIEMHDCSFYLKLSNTRTELFLVNCIDALLKNAKLFLPVLDLKTVTKTLNEEQFKNIFTQLFPEDFKSFKFDELLKYLEFVSVDNKLPLILSTFYEVYKLNLLDCTEKITRKALSLLPRDERIKQAKVKIENDPTDKFYFVNSSWICYLSSEESIELIKTLIKKTSDERKRLHLVKQLLFTCYVNSDNNALLEVLKYITTRHKNEQKNFLVDILDMISADNCLKNLSQEHWEVIYNFLKFMHVKNQLDYWYNLSQVRIITSLIRFELENSHSIEDKISFLTDLIIMQSQNLFNILEDNIVFEKQCLEEFLKVLPTKKPHDKDYPSTELIKNVIISIYTFNKHNLKAKSPFKPMSIKDFPWVLNATKKMINVNTEYDDDLLFILRILQEEEHDFYKEFAAIVKEEELLFSDLSNLLRTLRTNPEIFMRNWKYSLEACIRSTNSLIIHEFIKSSRWYQDLPIKFAEECLKIIEEKRDTRALVILALLLEGSAFKQVITPFIPSSATIEIDPEDAKTDYQMVYSASLALNRVNPAVSLDCILKFCVGDYIHSIINCLVNISRRTSVAKVIPFALTLMDRPVSIKKHGIRLFCMAADVKHVRRTLIDMWRSETHQTIRTLVFTNIFNAFKSNPNNETWEMLKECLDDLKPDDKDNFESLLEFKYVPNEYVADYVEKLFTVFRKLCNVEDDLKKTDKNYIMELLNVPNDISALFSDEQHKKIIDSYVLDLSLPKNVLSSGHSYLINCYIVPARNKLEERLNHFQDIVIKIVKNMNVPQSNCPTFFPANFFVHNLACDIIHNLPCDSLQERLVSILLELFDSLLKPHHDPEAFLYLTLLTLAEAENSPQEIAGIITEMLPLWVTTFSAEYIAEIARYLYHFLNAFKHANHDYTWPWNNLDVIEALVAFNVKEVSILAAYLLLLNGRTDDEKFYKTINILANHQHPTNQDALDLEEAPEALKPLVQVEIARLLRQPDGIVDALKSDDSVVFSRAIKVKWFFNGSIEACSTFPYYQTHILPYVSLQSRIKIIKTLGDNLNEKSAIAEKFYISLCEMNGEKQAYALLKACSESFIWNRIIEHGVRLDNRIVRFLFYKYPELIVNYLKLSKISNDPFERNLKRVDLSAFLYFIPRLVKKCPKAFVELIEMHDCSYFQKLSNTRTELFLLFPEDLDLFEFDRMLRYLEFVPVGKKLLLMLSTFKEVYKLNLLDCTEKITPEALKLLPRDERTKQAKIKMEKEPSDEFYYSEISWICYLSPEESVEHIKTLIKQTSDQSKRLHLLKQLMYPYFINSDNDALLEVLKYITTRHKNKQRNFLVNILIMMTTQNPLKYLSQEHWDVIYNFLKFMHVKNQLNCYSLLQIEIITSLIRFELENNHSIEDKISFLTDLIIRRSQRPFNILEDNIVFKKQCLEEFLKVLPTKKPNDKNYPSTALIKNVIISIYTFNKHNLKAKSPFEPMSIKDFP</sequence>
<accession>A0AAV7HS24</accession>
<name>A0AAV7HS24_COTGL</name>
<dbReference type="EMBL" id="JAHXZJ010002982">
    <property type="protein sequence ID" value="KAH0534640.1"/>
    <property type="molecule type" value="Genomic_DNA"/>
</dbReference>
<comment type="caution">
    <text evidence="1">The sequence shown here is derived from an EMBL/GenBank/DDBJ whole genome shotgun (WGS) entry which is preliminary data.</text>
</comment>
<keyword evidence="2" id="KW-1185">Reference proteome</keyword>
<reference evidence="1 2" key="1">
    <citation type="journal article" date="2021" name="J. Hered.">
        <title>A chromosome-level genome assembly of the parasitoid wasp, Cotesia glomerata (Hymenoptera: Braconidae).</title>
        <authorList>
            <person name="Pinto B.J."/>
            <person name="Weis J.J."/>
            <person name="Gamble T."/>
            <person name="Ode P.J."/>
            <person name="Paul R."/>
            <person name="Zaspel J.M."/>
        </authorList>
    </citation>
    <scope>NUCLEOTIDE SEQUENCE [LARGE SCALE GENOMIC DNA]</scope>
    <source>
        <strain evidence="1">CgM1</strain>
    </source>
</reference>
<protein>
    <submittedName>
        <fullName evidence="1">Uncharacterized protein</fullName>
    </submittedName>
</protein>
<proteinExistence type="predicted"/>
<evidence type="ECO:0000313" key="2">
    <source>
        <dbReference type="Proteomes" id="UP000826195"/>
    </source>
</evidence>
<gene>
    <name evidence="1" type="ORF">KQX54_006110</name>
</gene>
<dbReference type="Proteomes" id="UP000826195">
    <property type="component" value="Unassembled WGS sequence"/>
</dbReference>
<organism evidence="1 2">
    <name type="scientific">Cotesia glomerata</name>
    <name type="common">Lepidopteran parasitic wasp</name>
    <name type="synonym">Apanteles glomeratus</name>
    <dbReference type="NCBI Taxonomy" id="32391"/>
    <lineage>
        <taxon>Eukaryota</taxon>
        <taxon>Metazoa</taxon>
        <taxon>Ecdysozoa</taxon>
        <taxon>Arthropoda</taxon>
        <taxon>Hexapoda</taxon>
        <taxon>Insecta</taxon>
        <taxon>Pterygota</taxon>
        <taxon>Neoptera</taxon>
        <taxon>Endopterygota</taxon>
        <taxon>Hymenoptera</taxon>
        <taxon>Apocrita</taxon>
        <taxon>Ichneumonoidea</taxon>
        <taxon>Braconidae</taxon>
        <taxon>Microgastrinae</taxon>
        <taxon>Cotesia</taxon>
    </lineage>
</organism>
<evidence type="ECO:0000313" key="1">
    <source>
        <dbReference type="EMBL" id="KAH0534640.1"/>
    </source>
</evidence>